<protein>
    <submittedName>
        <fullName evidence="3">Uncharacterized protein</fullName>
    </submittedName>
</protein>
<evidence type="ECO:0000313" key="2">
    <source>
        <dbReference type="Proteomes" id="UP000887566"/>
    </source>
</evidence>
<evidence type="ECO:0000256" key="1">
    <source>
        <dbReference type="SAM" id="MobiDB-lite"/>
    </source>
</evidence>
<feature type="region of interest" description="Disordered" evidence="1">
    <location>
        <begin position="1"/>
        <end position="25"/>
    </location>
</feature>
<sequence length="121" mass="13142">MMSSLRHRPAGAPWGDSSRKSGWAKRDRELQLSSLSRNPTTNRSLASSSFSSLYRLLCLNRATGGAAGRARLRAPPANEAREKSQLCIAAPFHCSALTALVVEPFPRDGIDLSVLITCLNF</sequence>
<keyword evidence="2" id="KW-1185">Reference proteome</keyword>
<name>A0A914VXF5_9BILA</name>
<evidence type="ECO:0000313" key="3">
    <source>
        <dbReference type="WBParaSite" id="PSAMB.scaffold267size60103.g3946.t1"/>
    </source>
</evidence>
<proteinExistence type="predicted"/>
<dbReference type="WBParaSite" id="PSAMB.scaffold267size60103.g3946.t1">
    <property type="protein sequence ID" value="PSAMB.scaffold267size60103.g3946.t1"/>
    <property type="gene ID" value="PSAMB.scaffold267size60103.g3946"/>
</dbReference>
<accession>A0A914VXF5</accession>
<organism evidence="2 3">
    <name type="scientific">Plectus sambesii</name>
    <dbReference type="NCBI Taxonomy" id="2011161"/>
    <lineage>
        <taxon>Eukaryota</taxon>
        <taxon>Metazoa</taxon>
        <taxon>Ecdysozoa</taxon>
        <taxon>Nematoda</taxon>
        <taxon>Chromadorea</taxon>
        <taxon>Plectida</taxon>
        <taxon>Plectina</taxon>
        <taxon>Plectoidea</taxon>
        <taxon>Plectidae</taxon>
        <taxon>Plectus</taxon>
    </lineage>
</organism>
<reference evidence="3" key="1">
    <citation type="submission" date="2022-11" db="UniProtKB">
        <authorList>
            <consortium name="WormBaseParasite"/>
        </authorList>
    </citation>
    <scope>IDENTIFICATION</scope>
</reference>
<dbReference type="AlphaFoldDB" id="A0A914VXF5"/>
<dbReference type="Proteomes" id="UP000887566">
    <property type="component" value="Unplaced"/>
</dbReference>